<evidence type="ECO:0000256" key="3">
    <source>
        <dbReference type="ARBA" id="ARBA00022452"/>
    </source>
</evidence>
<keyword evidence="2" id="KW-0813">Transport</keyword>
<proteinExistence type="predicted"/>
<keyword evidence="5" id="KW-0472">Membrane</keyword>
<dbReference type="Pfam" id="PF02321">
    <property type="entry name" value="OEP"/>
    <property type="match status" value="1"/>
</dbReference>
<dbReference type="SUPFAM" id="SSF56954">
    <property type="entry name" value="Outer membrane efflux proteins (OEP)"/>
    <property type="match status" value="1"/>
</dbReference>
<dbReference type="GO" id="GO:1990281">
    <property type="term" value="C:efflux pump complex"/>
    <property type="evidence" value="ECO:0007669"/>
    <property type="project" value="TreeGrafter"/>
</dbReference>
<dbReference type="GO" id="GO:0009279">
    <property type="term" value="C:cell outer membrane"/>
    <property type="evidence" value="ECO:0007669"/>
    <property type="project" value="UniProtKB-SubCell"/>
</dbReference>
<accession>A0A1W1BP84</accession>
<dbReference type="GO" id="GO:0015288">
    <property type="term" value="F:porin activity"/>
    <property type="evidence" value="ECO:0007669"/>
    <property type="project" value="TreeGrafter"/>
</dbReference>
<protein>
    <submittedName>
        <fullName evidence="8">Type I secretion system, outer membrane component LapE</fullName>
    </submittedName>
</protein>
<evidence type="ECO:0000256" key="4">
    <source>
        <dbReference type="ARBA" id="ARBA00022692"/>
    </source>
</evidence>
<name>A0A1W1BP84_9ZZZZ</name>
<evidence type="ECO:0000256" key="6">
    <source>
        <dbReference type="ARBA" id="ARBA00023237"/>
    </source>
</evidence>
<dbReference type="EMBL" id="FPHC01000037">
    <property type="protein sequence ID" value="SFV55291.1"/>
    <property type="molecule type" value="Genomic_DNA"/>
</dbReference>
<evidence type="ECO:0000256" key="7">
    <source>
        <dbReference type="SAM" id="Coils"/>
    </source>
</evidence>
<dbReference type="Gene3D" id="1.20.1600.10">
    <property type="entry name" value="Outer membrane efflux proteins (OEP)"/>
    <property type="match status" value="1"/>
</dbReference>
<feature type="coiled-coil region" evidence="7">
    <location>
        <begin position="210"/>
        <end position="258"/>
    </location>
</feature>
<evidence type="ECO:0000256" key="1">
    <source>
        <dbReference type="ARBA" id="ARBA00004442"/>
    </source>
</evidence>
<organism evidence="8">
    <name type="scientific">hydrothermal vent metagenome</name>
    <dbReference type="NCBI Taxonomy" id="652676"/>
    <lineage>
        <taxon>unclassified sequences</taxon>
        <taxon>metagenomes</taxon>
        <taxon>ecological metagenomes</taxon>
    </lineage>
</organism>
<gene>
    <name evidence="8" type="ORF">MNB_SV-6-1916</name>
</gene>
<evidence type="ECO:0000256" key="2">
    <source>
        <dbReference type="ARBA" id="ARBA00022448"/>
    </source>
</evidence>
<reference evidence="8" key="1">
    <citation type="submission" date="2016-10" db="EMBL/GenBank/DDBJ databases">
        <authorList>
            <person name="de Groot N.N."/>
        </authorList>
    </citation>
    <scope>NUCLEOTIDE SEQUENCE</scope>
</reference>
<feature type="coiled-coil region" evidence="7">
    <location>
        <begin position="380"/>
        <end position="414"/>
    </location>
</feature>
<sequence>MRIKRYILVVAITAVPLFAGIKNLTLNQAIEMVKHDNLEVKISKFEEQMKSYELDAVEGMNYGKLDLTFNAMRSNDALNVFGFKLMSREANFGDFGFSDFLGGIGNVMQAANGDFGTFSAMMSDASSQAQMLATEPKDLNFPQARNNFQTKISYQIPIYTGGKLTEYANITKALYRMSKMDTSKVINAKIFQVKKSFYDISLVNNYIYNLQKIIKNIDKLEGVVNSMKKEGYAQDVDVLEVEARKAEAQNLYNQAKLNQKLAYQFLSFLLNKEVDSVKQVAEMASMPKVRLSDIYRDNLDIRKALLGLEITKMAVKAEQASYLPTIGGFGEYSSSDDKIFNDFTAKDAYTVGLQVKLNIFNGGIDRANIEKAKVKNMQTREQVELAKKGIALKVKQLETEILSLDSDLKSYQTQLKFSKRVYDSYQGRYKEGIVSISDVLIKQSKELEVLLQLQTVKNKRNTKVFELNSILNPGDYL</sequence>
<keyword evidence="4" id="KW-0812">Transmembrane</keyword>
<dbReference type="PANTHER" id="PTHR30026:SF20">
    <property type="entry name" value="OUTER MEMBRANE PROTEIN TOLC"/>
    <property type="match status" value="1"/>
</dbReference>
<evidence type="ECO:0000256" key="5">
    <source>
        <dbReference type="ARBA" id="ARBA00023136"/>
    </source>
</evidence>
<dbReference type="InterPro" id="IPR051906">
    <property type="entry name" value="TolC-like"/>
</dbReference>
<dbReference type="GO" id="GO:0015562">
    <property type="term" value="F:efflux transmembrane transporter activity"/>
    <property type="evidence" value="ECO:0007669"/>
    <property type="project" value="InterPro"/>
</dbReference>
<keyword evidence="7" id="KW-0175">Coiled coil</keyword>
<keyword evidence="3" id="KW-1134">Transmembrane beta strand</keyword>
<dbReference type="InterPro" id="IPR003423">
    <property type="entry name" value="OMP_efflux"/>
</dbReference>
<evidence type="ECO:0000313" key="8">
    <source>
        <dbReference type="EMBL" id="SFV55291.1"/>
    </source>
</evidence>
<dbReference type="AlphaFoldDB" id="A0A1W1BP84"/>
<keyword evidence="6" id="KW-0998">Cell outer membrane</keyword>
<dbReference type="PANTHER" id="PTHR30026">
    <property type="entry name" value="OUTER MEMBRANE PROTEIN TOLC"/>
    <property type="match status" value="1"/>
</dbReference>
<comment type="subcellular location">
    <subcellularLocation>
        <location evidence="1">Cell outer membrane</location>
    </subcellularLocation>
</comment>